<dbReference type="Proteomes" id="UP000790347">
    <property type="component" value="Unassembled WGS sequence"/>
</dbReference>
<sequence length="151" mass="16697">MEDASVRKLLIPDGGPETNRAELESSPLTGSSIQIRLGIRTDVSSIARASRFLSPPEQFCTIVLAVLAMSNSLRRLKHKPNFVCSSNQVSGDLTLLASSNWYETTEIELCRTGQFGFHFAIENLQQRRFARTGAAHDCIQCSKLKLSTEIP</sequence>
<comment type="caution">
    <text evidence="2">The sequence shown here is derived from an EMBL/GenBank/DDBJ whole genome shotgun (WGS) entry which is preliminary data.</text>
</comment>
<reference evidence="2" key="2">
    <citation type="journal article" date="2022" name="Res Sq">
        <title>Comparative Genomics Reveals Insights into the Divergent Evolution of Astigmatic Mites and Household Pest Adaptations.</title>
        <authorList>
            <person name="Xiong Q."/>
            <person name="Wan A.T.-Y."/>
            <person name="Liu X.-Y."/>
            <person name="Fung C.S.-H."/>
            <person name="Xiao X."/>
            <person name="Malainual N."/>
            <person name="Hou J."/>
            <person name="Wang L."/>
            <person name="Wang M."/>
            <person name="Yang K."/>
            <person name="Cui Y."/>
            <person name="Leung E."/>
            <person name="Nong W."/>
            <person name="Shin S.-K."/>
            <person name="Au S."/>
            <person name="Jeong K.Y."/>
            <person name="Chew F.T."/>
            <person name="Hui J."/>
            <person name="Leung T.F."/>
            <person name="Tungtrongchitr A."/>
            <person name="Zhong N."/>
            <person name="Liu Z."/>
            <person name="Tsui S."/>
        </authorList>
    </citation>
    <scope>NUCLEOTIDE SEQUENCE</scope>
    <source>
        <strain evidence="2">Derf</strain>
        <tissue evidence="2">Whole organism</tissue>
    </source>
</reference>
<evidence type="ECO:0000256" key="1">
    <source>
        <dbReference type="SAM" id="MobiDB-lite"/>
    </source>
</evidence>
<reference evidence="2" key="1">
    <citation type="submission" date="2013-05" db="EMBL/GenBank/DDBJ databases">
        <authorList>
            <person name="Yim A.K.Y."/>
            <person name="Chan T.F."/>
            <person name="Ji K.M."/>
            <person name="Liu X.Y."/>
            <person name="Zhou J.W."/>
            <person name="Li R.Q."/>
            <person name="Yang K.Y."/>
            <person name="Li J."/>
            <person name="Li M."/>
            <person name="Law P.T.W."/>
            <person name="Wu Y.L."/>
            <person name="Cai Z.L."/>
            <person name="Qin H."/>
            <person name="Bao Y."/>
            <person name="Leung R.K.K."/>
            <person name="Ng P.K.S."/>
            <person name="Zou J."/>
            <person name="Zhong X.J."/>
            <person name="Ran P.X."/>
            <person name="Zhong N.S."/>
            <person name="Liu Z.G."/>
            <person name="Tsui S.K.W."/>
        </authorList>
    </citation>
    <scope>NUCLEOTIDE SEQUENCE</scope>
    <source>
        <strain evidence="2">Derf</strain>
        <tissue evidence="2">Whole organism</tissue>
    </source>
</reference>
<organism evidence="2 3">
    <name type="scientific">Dermatophagoides farinae</name>
    <name type="common">American house dust mite</name>
    <dbReference type="NCBI Taxonomy" id="6954"/>
    <lineage>
        <taxon>Eukaryota</taxon>
        <taxon>Metazoa</taxon>
        <taxon>Ecdysozoa</taxon>
        <taxon>Arthropoda</taxon>
        <taxon>Chelicerata</taxon>
        <taxon>Arachnida</taxon>
        <taxon>Acari</taxon>
        <taxon>Acariformes</taxon>
        <taxon>Sarcoptiformes</taxon>
        <taxon>Astigmata</taxon>
        <taxon>Psoroptidia</taxon>
        <taxon>Analgoidea</taxon>
        <taxon>Pyroglyphidae</taxon>
        <taxon>Dermatophagoidinae</taxon>
        <taxon>Dermatophagoides</taxon>
    </lineage>
</organism>
<evidence type="ECO:0000313" key="2">
    <source>
        <dbReference type="EMBL" id="KAH9512079.1"/>
    </source>
</evidence>
<protein>
    <submittedName>
        <fullName evidence="2">Uncharacterized protein</fullName>
    </submittedName>
</protein>
<feature type="region of interest" description="Disordered" evidence="1">
    <location>
        <begin position="1"/>
        <end position="25"/>
    </location>
</feature>
<accession>A0A922L235</accession>
<evidence type="ECO:0000313" key="3">
    <source>
        <dbReference type="Proteomes" id="UP000790347"/>
    </source>
</evidence>
<keyword evidence="3" id="KW-1185">Reference proteome</keyword>
<proteinExistence type="predicted"/>
<gene>
    <name evidence="2" type="ORF">DERF_010486</name>
</gene>
<dbReference type="EMBL" id="ASGP02000004">
    <property type="protein sequence ID" value="KAH9512079.1"/>
    <property type="molecule type" value="Genomic_DNA"/>
</dbReference>
<dbReference type="AlphaFoldDB" id="A0A922L235"/>
<name>A0A922L235_DERFA</name>